<dbReference type="PANTHER" id="PTHR45436">
    <property type="entry name" value="SENSOR HISTIDINE KINASE YKOH"/>
    <property type="match status" value="1"/>
</dbReference>
<dbReference type="CDD" id="cd00075">
    <property type="entry name" value="HATPase"/>
    <property type="match status" value="1"/>
</dbReference>
<dbReference type="InterPro" id="IPR003661">
    <property type="entry name" value="HisK_dim/P_dom"/>
</dbReference>
<protein>
    <recommendedName>
        <fullName evidence="3">histidine kinase</fullName>
        <ecNumber evidence="3">2.7.13.3</ecNumber>
    </recommendedName>
</protein>
<comment type="catalytic activity">
    <reaction evidence="1">
        <text>ATP + protein L-histidine = ADP + protein N-phospho-L-histidine.</text>
        <dbReference type="EC" id="2.7.13.3"/>
    </reaction>
</comment>
<dbReference type="InterPro" id="IPR036097">
    <property type="entry name" value="HisK_dim/P_sf"/>
</dbReference>
<dbReference type="InterPro" id="IPR036890">
    <property type="entry name" value="HATPase_C_sf"/>
</dbReference>
<dbReference type="InterPro" id="IPR003660">
    <property type="entry name" value="HAMP_dom"/>
</dbReference>
<dbReference type="InterPro" id="IPR003594">
    <property type="entry name" value="HATPase_dom"/>
</dbReference>
<dbReference type="Proteomes" id="UP001058533">
    <property type="component" value="Chromosome"/>
</dbReference>
<dbReference type="InterPro" id="IPR005467">
    <property type="entry name" value="His_kinase_dom"/>
</dbReference>
<evidence type="ECO:0000256" key="11">
    <source>
        <dbReference type="SAM" id="Phobius"/>
    </source>
</evidence>
<evidence type="ECO:0000313" key="15">
    <source>
        <dbReference type="Proteomes" id="UP001058533"/>
    </source>
</evidence>
<keyword evidence="4" id="KW-0597">Phosphoprotein</keyword>
<dbReference type="Pfam" id="PF02518">
    <property type="entry name" value="HATPase_c"/>
    <property type="match status" value="1"/>
</dbReference>
<feature type="domain" description="HAMP" evidence="13">
    <location>
        <begin position="184"/>
        <end position="237"/>
    </location>
</feature>
<evidence type="ECO:0000256" key="7">
    <source>
        <dbReference type="ARBA" id="ARBA00022777"/>
    </source>
</evidence>
<dbReference type="EMBL" id="CP101740">
    <property type="protein sequence ID" value="UUL83821.1"/>
    <property type="molecule type" value="Genomic_DNA"/>
</dbReference>
<dbReference type="PROSITE" id="PS50885">
    <property type="entry name" value="HAMP"/>
    <property type="match status" value="1"/>
</dbReference>
<gene>
    <name evidence="14" type="ORF">NMP03_06400</name>
</gene>
<dbReference type="Gene3D" id="3.30.565.10">
    <property type="entry name" value="Histidine kinase-like ATPase, C-terminal domain"/>
    <property type="match status" value="1"/>
</dbReference>
<keyword evidence="5" id="KW-0808">Transferase</keyword>
<feature type="transmembrane region" description="Helical" evidence="11">
    <location>
        <begin position="160"/>
        <end position="182"/>
    </location>
</feature>
<keyword evidence="9" id="KW-0902">Two-component regulatory system</keyword>
<evidence type="ECO:0000256" key="6">
    <source>
        <dbReference type="ARBA" id="ARBA00022692"/>
    </source>
</evidence>
<dbReference type="SUPFAM" id="SSF55874">
    <property type="entry name" value="ATPase domain of HSP90 chaperone/DNA topoisomerase II/histidine kinase"/>
    <property type="match status" value="1"/>
</dbReference>
<dbReference type="CDD" id="cd00082">
    <property type="entry name" value="HisKA"/>
    <property type="match status" value="1"/>
</dbReference>
<keyword evidence="15" id="KW-1185">Reference proteome</keyword>
<evidence type="ECO:0000256" key="9">
    <source>
        <dbReference type="ARBA" id="ARBA00023012"/>
    </source>
</evidence>
<dbReference type="GO" id="GO:0016301">
    <property type="term" value="F:kinase activity"/>
    <property type="evidence" value="ECO:0007669"/>
    <property type="project" value="UniProtKB-KW"/>
</dbReference>
<dbReference type="InterPro" id="IPR004358">
    <property type="entry name" value="Sig_transdc_His_kin-like_C"/>
</dbReference>
<evidence type="ECO:0000259" key="13">
    <source>
        <dbReference type="PROSITE" id="PS50885"/>
    </source>
</evidence>
<keyword evidence="6 11" id="KW-0812">Transmembrane</keyword>
<dbReference type="SMART" id="SM00388">
    <property type="entry name" value="HisKA"/>
    <property type="match status" value="1"/>
</dbReference>
<dbReference type="InterPro" id="IPR050428">
    <property type="entry name" value="TCS_sensor_his_kinase"/>
</dbReference>
<evidence type="ECO:0000256" key="10">
    <source>
        <dbReference type="ARBA" id="ARBA00023136"/>
    </source>
</evidence>
<accession>A0ABY5LGH8</accession>
<keyword evidence="10 11" id="KW-0472">Membrane</keyword>
<evidence type="ECO:0000256" key="8">
    <source>
        <dbReference type="ARBA" id="ARBA00022989"/>
    </source>
</evidence>
<dbReference type="Gene3D" id="1.10.287.130">
    <property type="match status" value="1"/>
</dbReference>
<dbReference type="SUPFAM" id="SSF47384">
    <property type="entry name" value="Homodimeric domain of signal transducing histidine kinase"/>
    <property type="match status" value="1"/>
</dbReference>
<organism evidence="14 15">
    <name type="scientific">Sphingomonas qomolangmaensis</name>
    <dbReference type="NCBI Taxonomy" id="2918765"/>
    <lineage>
        <taxon>Bacteria</taxon>
        <taxon>Pseudomonadati</taxon>
        <taxon>Pseudomonadota</taxon>
        <taxon>Alphaproteobacteria</taxon>
        <taxon>Sphingomonadales</taxon>
        <taxon>Sphingomonadaceae</taxon>
        <taxon>Sphingomonas</taxon>
    </lineage>
</organism>
<evidence type="ECO:0000259" key="12">
    <source>
        <dbReference type="PROSITE" id="PS50109"/>
    </source>
</evidence>
<feature type="domain" description="Histidine kinase" evidence="12">
    <location>
        <begin position="245"/>
        <end position="452"/>
    </location>
</feature>
<evidence type="ECO:0000256" key="4">
    <source>
        <dbReference type="ARBA" id="ARBA00022553"/>
    </source>
</evidence>
<evidence type="ECO:0000256" key="5">
    <source>
        <dbReference type="ARBA" id="ARBA00022679"/>
    </source>
</evidence>
<dbReference type="RefSeq" id="WP_256507657.1">
    <property type="nucleotide sequence ID" value="NZ_CP101740.1"/>
</dbReference>
<dbReference type="PROSITE" id="PS50109">
    <property type="entry name" value="HIS_KIN"/>
    <property type="match status" value="1"/>
</dbReference>
<evidence type="ECO:0000256" key="3">
    <source>
        <dbReference type="ARBA" id="ARBA00012438"/>
    </source>
</evidence>
<dbReference type="Pfam" id="PF00512">
    <property type="entry name" value="HisKA"/>
    <property type="match status" value="1"/>
</dbReference>
<name>A0ABY5LGH8_9SPHN</name>
<keyword evidence="8 11" id="KW-1133">Transmembrane helix</keyword>
<evidence type="ECO:0000256" key="1">
    <source>
        <dbReference type="ARBA" id="ARBA00000085"/>
    </source>
</evidence>
<proteinExistence type="predicted"/>
<dbReference type="EC" id="2.7.13.3" evidence="3"/>
<sequence length="459" mass="49068">MSRWRLQPTAALRGALWITLIALIATGLALTVQYVQTARLLDTRVQAAVDDEAAGLIERYRTEGPVAVAQGVARAVDRPRVTDFIYLMTDSEGRPIAGNLARWPGEIDRTGYRSFDTQIATASGTLVERRVAARAILLDDTFRLLVGSLSDDRRLLRDRYVAALVWSLLATGAIGLLAGFWYSRRGLAFLDAASAAGKRFRAGHLGERLPVSGRGDEYDRLAATLNQGFDEIERLVDTLRTATDALAHDLKTPLTRIRARVELAALRGDADDVSTDLGADLDALLRTIDDTLRLAQAEATLATEFSRLDFAAIVRDAGEVFEPVAQARGIGLTIDAAATTIVGARSLLGQLVINLIDNAIKYTPEGGAVVVRLSSGAQGPRLTVTDTGPGIPADQRDRVLARFVRLDRSRSTEGSGLGLSIVAVAARIHGAALSLSDNAPGLIVTVDFAAPVEHPAPAP</sequence>
<dbReference type="PRINTS" id="PR00344">
    <property type="entry name" value="BCTRLSENSOR"/>
</dbReference>
<comment type="subcellular location">
    <subcellularLocation>
        <location evidence="2">Membrane</location>
    </subcellularLocation>
</comment>
<reference evidence="14" key="1">
    <citation type="submission" date="2022-07" db="EMBL/GenBank/DDBJ databases">
        <title>Sphingomonas sp. nov., a novel bacterium isolated from the north slope of the Mount Everest.</title>
        <authorList>
            <person name="Cui X."/>
            <person name="Liu Y."/>
        </authorList>
    </citation>
    <scope>NUCLEOTIDE SEQUENCE</scope>
    <source>
        <strain evidence="14">S5-59</strain>
    </source>
</reference>
<dbReference type="SMART" id="SM00387">
    <property type="entry name" value="HATPase_c"/>
    <property type="match status" value="1"/>
</dbReference>
<dbReference type="PANTHER" id="PTHR45436:SF8">
    <property type="entry name" value="HISTIDINE KINASE"/>
    <property type="match status" value="1"/>
</dbReference>
<dbReference type="SMART" id="SM00304">
    <property type="entry name" value="HAMP"/>
    <property type="match status" value="1"/>
</dbReference>
<dbReference type="Pfam" id="PF00672">
    <property type="entry name" value="HAMP"/>
    <property type="match status" value="1"/>
</dbReference>
<feature type="transmembrane region" description="Helical" evidence="11">
    <location>
        <begin position="15"/>
        <end position="35"/>
    </location>
</feature>
<evidence type="ECO:0000256" key="2">
    <source>
        <dbReference type="ARBA" id="ARBA00004370"/>
    </source>
</evidence>
<evidence type="ECO:0000313" key="14">
    <source>
        <dbReference type="EMBL" id="UUL83821.1"/>
    </source>
</evidence>
<keyword evidence="7 14" id="KW-0418">Kinase</keyword>